<dbReference type="InterPro" id="IPR036991">
    <property type="entry name" value="Fe_hydrogenase_ssu_sf"/>
</dbReference>
<dbReference type="Pfam" id="PF13237">
    <property type="entry name" value="Fer4_10"/>
    <property type="match status" value="1"/>
</dbReference>
<keyword evidence="1" id="KW-0479">Metal-binding</keyword>
<gene>
    <name evidence="7" type="primary">hydA1</name>
    <name evidence="6" type="ordered locus">TREPR_3094</name>
</gene>
<dbReference type="SUPFAM" id="SSF54862">
    <property type="entry name" value="4Fe-4S ferredoxins"/>
    <property type="match status" value="1"/>
</dbReference>
<dbReference type="Proteomes" id="UP000009223">
    <property type="component" value="Chromosome"/>
</dbReference>
<keyword evidence="6" id="KW-0560">Oxidoreductase</keyword>
<dbReference type="SMART" id="SM00902">
    <property type="entry name" value="Fe_hyd_SSU"/>
    <property type="match status" value="1"/>
</dbReference>
<reference evidence="7" key="5">
    <citation type="journal article" date="2012" name="Microb. Ecol.">
        <title>Genomic analysis reveals multiple [FeFe] hydrogenases and hydrogen sensors encoded by treponemes from the H(2)-rich termite gut.</title>
        <authorList>
            <person name="Ballor N.R."/>
            <person name="Paulsen I."/>
            <person name="Leadbetter J.R."/>
        </authorList>
    </citation>
    <scope>NUCLEOTIDE SEQUENCE</scope>
    <source>
        <strain evidence="7">TREPR_3094</strain>
    </source>
</reference>
<dbReference type="OrthoDB" id="9805142at2"/>
<dbReference type="InterPro" id="IPR004108">
    <property type="entry name" value="Fe_hydrogenase_lsu_C"/>
</dbReference>
<dbReference type="Gene3D" id="3.30.70.20">
    <property type="match status" value="1"/>
</dbReference>
<keyword evidence="2" id="KW-0408">Iron</keyword>
<dbReference type="EMBL" id="HQ020763">
    <property type="protein sequence ID" value="AEL20849.1"/>
    <property type="molecule type" value="Genomic_DNA"/>
</dbReference>
<dbReference type="PROSITE" id="PS00198">
    <property type="entry name" value="4FE4S_FER_1"/>
    <property type="match status" value="1"/>
</dbReference>
<dbReference type="EC" id="1.12.7.2" evidence="6"/>
<evidence type="ECO:0000313" key="5">
    <source>
        <dbReference type="EMBL" id="ADJ19598.1"/>
    </source>
</evidence>
<dbReference type="GO" id="GO:0008901">
    <property type="term" value="F:ferredoxin hydrogenase activity"/>
    <property type="evidence" value="ECO:0007669"/>
    <property type="project" value="UniProtKB-EC"/>
</dbReference>
<dbReference type="PROSITE" id="PS51379">
    <property type="entry name" value="4FE4S_FER_2"/>
    <property type="match status" value="2"/>
</dbReference>
<dbReference type="InterPro" id="IPR017896">
    <property type="entry name" value="4Fe4S_Fe-S-bd"/>
</dbReference>
<evidence type="ECO:0000256" key="1">
    <source>
        <dbReference type="ARBA" id="ARBA00022723"/>
    </source>
</evidence>
<dbReference type="eggNOG" id="COG4624">
    <property type="taxonomic scope" value="Bacteria"/>
</dbReference>
<keyword evidence="3" id="KW-0411">Iron-sulfur</keyword>
<dbReference type="PANTHER" id="PTHR11615">
    <property type="entry name" value="NITRATE, FORMATE, IRON DEHYDROGENASE"/>
    <property type="match status" value="1"/>
</dbReference>
<name>D8L154_TREPZ</name>
<dbReference type="Pfam" id="PF02906">
    <property type="entry name" value="Fe_hyd_lg_C"/>
    <property type="match status" value="1"/>
</dbReference>
<dbReference type="SUPFAM" id="SSF53920">
    <property type="entry name" value="Fe-only hydrogenase"/>
    <property type="match status" value="1"/>
</dbReference>
<protein>
    <submittedName>
        <fullName evidence="7">HydA1</fullName>
    </submittedName>
    <submittedName>
        <fullName evidence="6">Iron hydrogenase 1 ([Fe] hydrogenase) (Fe-onlyhydrogenase) (CpI)</fullName>
        <ecNumber evidence="6">1.12.7.2</ecNumber>
    </submittedName>
    <submittedName>
        <fullName evidence="5">Putative iron only hydrogenase large subunit C-terminal domain</fullName>
    </submittedName>
</protein>
<dbReference type="EMBL" id="FJ479768">
    <property type="protein sequence ID" value="ADJ19598.1"/>
    <property type="molecule type" value="Genomic_DNA"/>
</dbReference>
<evidence type="ECO:0000313" key="6">
    <source>
        <dbReference type="EMBL" id="AEF86774.1"/>
    </source>
</evidence>
<dbReference type="RefSeq" id="WP_015707165.1">
    <property type="nucleotide sequence ID" value="NC_015578.1"/>
</dbReference>
<dbReference type="InterPro" id="IPR009016">
    <property type="entry name" value="Fe_hydrogenase"/>
</dbReference>
<reference evidence="5" key="3">
    <citation type="journal article" date="2010" name="Environ. Microbiol.">
        <title>Selenium controls transcription of paralogous formate dehydrogenase genes in the termite gut acetogen, Treponema primitia.</title>
        <authorList>
            <person name="Matson E.G."/>
            <person name="Zhang X."/>
            <person name="Leadbetter J.R."/>
        </authorList>
    </citation>
    <scope>NUCLEOTIDE SEQUENCE</scope>
    <source>
        <strain evidence="5">ZAS-2</strain>
    </source>
</reference>
<organism evidence="5">
    <name type="scientific">Treponema primitia (strain ATCC BAA-887 / DSM 12427 / ZAS-2)</name>
    <dbReference type="NCBI Taxonomy" id="545694"/>
    <lineage>
        <taxon>Bacteria</taxon>
        <taxon>Pseudomonadati</taxon>
        <taxon>Spirochaetota</taxon>
        <taxon>Spirochaetia</taxon>
        <taxon>Spirochaetales</taxon>
        <taxon>Treponemataceae</taxon>
        <taxon>Treponema</taxon>
    </lineage>
</organism>
<dbReference type="GO" id="GO:0051536">
    <property type="term" value="F:iron-sulfur cluster binding"/>
    <property type="evidence" value="ECO:0007669"/>
    <property type="project" value="UniProtKB-KW"/>
</dbReference>
<evidence type="ECO:0000256" key="2">
    <source>
        <dbReference type="ARBA" id="ARBA00023004"/>
    </source>
</evidence>
<dbReference type="NCBIfam" id="TIGR02512">
    <property type="entry name" value="FeFe_hydrog_A"/>
    <property type="match status" value="1"/>
</dbReference>
<dbReference type="KEGG" id="tpi:TREPR_3094"/>
<dbReference type="Gene3D" id="3.40.950.10">
    <property type="entry name" value="Fe-only Hydrogenase (Larger Subunit), Chain L, domain 3"/>
    <property type="match status" value="1"/>
</dbReference>
<dbReference type="Pfam" id="PF02256">
    <property type="entry name" value="Fe_hyd_SSU"/>
    <property type="match status" value="1"/>
</dbReference>
<dbReference type="EMBL" id="CP001843">
    <property type="protein sequence ID" value="AEF86774.1"/>
    <property type="molecule type" value="Genomic_DNA"/>
</dbReference>
<reference evidence="6" key="2">
    <citation type="submission" date="2009-12" db="EMBL/GenBank/DDBJ databases">
        <authorList>
            <person name="Tetu S.G."/>
            <person name="Matson E."/>
            <person name="Ren Q."/>
            <person name="Seshadri R."/>
            <person name="Elbourne L."/>
            <person name="Hassan K.A."/>
            <person name="Durkin A."/>
            <person name="Radune D."/>
            <person name="Mohamoud Y."/>
            <person name="Shay R."/>
            <person name="Jin S."/>
            <person name="Zhang X."/>
            <person name="Lucey K."/>
            <person name="Ballor N.R."/>
            <person name="Ottesen E."/>
            <person name="Rosenthal R."/>
            <person name="Allen A."/>
            <person name="Leadbetter J.R."/>
            <person name="Paulsen I.T."/>
        </authorList>
    </citation>
    <scope>NUCLEOTIDE SEQUENCE</scope>
    <source>
        <strain evidence="6">ZAS-2</strain>
    </source>
</reference>
<evidence type="ECO:0000313" key="8">
    <source>
        <dbReference type="Proteomes" id="UP000009223"/>
    </source>
</evidence>
<accession>D8L154</accession>
<evidence type="ECO:0000256" key="3">
    <source>
        <dbReference type="ARBA" id="ARBA00023014"/>
    </source>
</evidence>
<sequence length="454" mass="49516">MAVIQIDKDICTGCQECTKVCPVYAIEGNPGEAQTLVAERCVMCGQCVQKCKSYVSLIDHGPEMYNKKREERMLPETVREPLFAAHNVSHLAEVIKALGDPSLFTIVQAAPAVRVGIAEDFGLPLGSLASGKMAAGLRRLGFKKVYDTNFSADLTIMEEGTELVKRVTEKGVLPMFTSCCPGWVRYMENNHPELTKHLSSCKSPQQMAGAVFKTYGAKLDGVKGAKVYNVSVMPCTCKTFEAARAEMNSSGWQDIDVVITTRELGYLLKYKGIDLATLPDEEFDMPLGEYTGAGAIFGVTGGVMEAAIRTGYTLITGKELKDVDINAVRGSDGFRRAEIKAGDLTLKVGVVTNLKNIDPVIEQLQAGTLDAHFVEVMTCPEGCISGGGQPKLLSDTDVPEAYQSRRNATYDHDKALPKRKSHESGAIKKIYAEFLEKPNGHKSHELLHTSYKSE</sequence>
<reference evidence="8" key="1">
    <citation type="submission" date="2009-12" db="EMBL/GenBank/DDBJ databases">
        <title>Complete sequence of Treponema primitia strain ZAS-2.</title>
        <authorList>
            <person name="Tetu S.G."/>
            <person name="Matson E."/>
            <person name="Ren Q."/>
            <person name="Seshadri R."/>
            <person name="Elbourne L."/>
            <person name="Hassan K.A."/>
            <person name="Durkin A."/>
            <person name="Radune D."/>
            <person name="Mohamoud Y."/>
            <person name="Shay R."/>
            <person name="Jin S."/>
            <person name="Zhang X."/>
            <person name="Lucey K."/>
            <person name="Ballor N.R."/>
            <person name="Ottesen E."/>
            <person name="Rosenthal R."/>
            <person name="Allen A."/>
            <person name="Leadbetter J.R."/>
            <person name="Paulsen I.T."/>
        </authorList>
    </citation>
    <scope>NUCLEOTIDE SEQUENCE [LARGE SCALE GENOMIC DNA]</scope>
    <source>
        <strain evidence="8">ATCC BAA-887 / DSM 12427 / ZAS-2</strain>
    </source>
</reference>
<proteinExistence type="predicted"/>
<dbReference type="InterPro" id="IPR003149">
    <property type="entry name" value="Fe_hydrogenase_ssu"/>
</dbReference>
<dbReference type="InterPro" id="IPR017900">
    <property type="entry name" value="4Fe4S_Fe_S_CS"/>
</dbReference>
<feature type="domain" description="4Fe-4S ferredoxin-type" evidence="4">
    <location>
        <begin position="32"/>
        <end position="61"/>
    </location>
</feature>
<dbReference type="STRING" id="545694.TREPR_3094"/>
<keyword evidence="8" id="KW-1185">Reference proteome</keyword>
<dbReference type="GO" id="GO:0005506">
    <property type="term" value="F:iron ion binding"/>
    <property type="evidence" value="ECO:0007669"/>
    <property type="project" value="InterPro"/>
</dbReference>
<reference evidence="6 8" key="4">
    <citation type="journal article" date="2011" name="ISME J.">
        <title>RNA-seq reveals cooperative metabolic interactions between two termite-gut spirochete species in co-culture.</title>
        <authorList>
            <person name="Rosenthal A.Z."/>
            <person name="Matson E.G."/>
            <person name="Eldar A."/>
            <person name="Leadbetter J.R."/>
        </authorList>
    </citation>
    <scope>NUCLEOTIDE SEQUENCE [LARGE SCALE GENOMIC DNA]</scope>
    <source>
        <strain evidence="8">ATCC BAA-887 / DSM 12427 / ZAS-2</strain>
        <strain evidence="6">ZAS-2</strain>
    </source>
</reference>
<dbReference type="Gene3D" id="4.10.260.20">
    <property type="entry name" value="Iron hydrogenase, small subunit"/>
    <property type="match status" value="1"/>
</dbReference>
<evidence type="ECO:0000313" key="7">
    <source>
        <dbReference type="EMBL" id="AEL20849.1"/>
    </source>
</evidence>
<dbReference type="AlphaFoldDB" id="D8L154"/>
<dbReference type="Gene3D" id="3.40.50.1780">
    <property type="match status" value="1"/>
</dbReference>
<feature type="domain" description="4Fe-4S ferredoxin-type" evidence="4">
    <location>
        <begin position="2"/>
        <end position="31"/>
    </location>
</feature>
<dbReference type="eggNOG" id="COG1143">
    <property type="taxonomic scope" value="Bacteria"/>
</dbReference>
<dbReference type="InterPro" id="IPR013352">
    <property type="entry name" value="Fe_hydrogenase_subset"/>
</dbReference>
<dbReference type="HOGENOM" id="CLU_018240_2_0_12"/>
<dbReference type="InterPro" id="IPR050340">
    <property type="entry name" value="Cytosolic_Fe-S_CAF"/>
</dbReference>
<evidence type="ECO:0000259" key="4">
    <source>
        <dbReference type="PROSITE" id="PS51379"/>
    </source>
</evidence>